<keyword evidence="4" id="KW-1185">Reference proteome</keyword>
<keyword evidence="1" id="KW-0812">Transmembrane</keyword>
<organism evidence="2 4">
    <name type="scientific">Didymodactylos carnosus</name>
    <dbReference type="NCBI Taxonomy" id="1234261"/>
    <lineage>
        <taxon>Eukaryota</taxon>
        <taxon>Metazoa</taxon>
        <taxon>Spiralia</taxon>
        <taxon>Gnathifera</taxon>
        <taxon>Rotifera</taxon>
        <taxon>Eurotatoria</taxon>
        <taxon>Bdelloidea</taxon>
        <taxon>Philodinida</taxon>
        <taxon>Philodinidae</taxon>
        <taxon>Didymodactylos</taxon>
    </lineage>
</organism>
<accession>A0A814HLL0</accession>
<feature type="transmembrane region" description="Helical" evidence="1">
    <location>
        <begin position="7"/>
        <end position="23"/>
    </location>
</feature>
<keyword evidence="1" id="KW-0472">Membrane</keyword>
<dbReference type="Proteomes" id="UP000663829">
    <property type="component" value="Unassembled WGS sequence"/>
</dbReference>
<protein>
    <submittedName>
        <fullName evidence="2">Uncharacterized protein</fullName>
    </submittedName>
</protein>
<evidence type="ECO:0000313" key="2">
    <source>
        <dbReference type="EMBL" id="CAF1011786.1"/>
    </source>
</evidence>
<sequence length="328" mass="38721">MFTCRRSILVILLFSTSSIFIYFKDELYSYVYAEFFIPLLTSLDESYVQDITKTRKLLNIPRVIVSLSSFGPRLLLIDDTIHTVFRQSYKPDIVYLNIPKEIKRYNTTYEQIPHNINLLVKQYYPKIQILTGKDYGPSTKLLDYKIMEMEASQYLLHSILHIEKDPDSLIITIDDDCLYHPSTFAYLIGTVFNLPWNLIPAFLCETYNPRSKIWTWRSTRGKCYGILAAFGSVIYRRRDIDDTIFNYTDVPRSCYIHDDIYISGHLYRKHIRSYTIGRGTGLLDFGIPWSIKYNPKLTNLKLTHLTISKMKNTIELKNDCIRYFNYFR</sequence>
<evidence type="ECO:0000313" key="4">
    <source>
        <dbReference type="Proteomes" id="UP000663829"/>
    </source>
</evidence>
<name>A0A814HLL0_9BILA</name>
<dbReference type="AlphaFoldDB" id="A0A814HLL0"/>
<keyword evidence="1" id="KW-1133">Transmembrane helix</keyword>
<dbReference type="EMBL" id="CAJOBC010003426">
    <property type="protein sequence ID" value="CAF3783146.1"/>
    <property type="molecule type" value="Genomic_DNA"/>
</dbReference>
<dbReference type="OrthoDB" id="414863at2759"/>
<dbReference type="Proteomes" id="UP000681722">
    <property type="component" value="Unassembled WGS sequence"/>
</dbReference>
<dbReference type="EMBL" id="CAJNOQ010003426">
    <property type="protein sequence ID" value="CAF1011786.1"/>
    <property type="molecule type" value="Genomic_DNA"/>
</dbReference>
<comment type="caution">
    <text evidence="2">The sequence shown here is derived from an EMBL/GenBank/DDBJ whole genome shotgun (WGS) entry which is preliminary data.</text>
</comment>
<evidence type="ECO:0000313" key="3">
    <source>
        <dbReference type="EMBL" id="CAF3783146.1"/>
    </source>
</evidence>
<proteinExistence type="predicted"/>
<gene>
    <name evidence="2" type="ORF">GPM918_LOCUS14305</name>
    <name evidence="3" type="ORF">SRO942_LOCUS14305</name>
</gene>
<reference evidence="2" key="1">
    <citation type="submission" date="2021-02" db="EMBL/GenBank/DDBJ databases">
        <authorList>
            <person name="Nowell W R."/>
        </authorList>
    </citation>
    <scope>NUCLEOTIDE SEQUENCE</scope>
</reference>
<evidence type="ECO:0000256" key="1">
    <source>
        <dbReference type="SAM" id="Phobius"/>
    </source>
</evidence>